<dbReference type="InterPro" id="IPR036179">
    <property type="entry name" value="Ig-like_dom_sf"/>
</dbReference>
<dbReference type="InterPro" id="IPR007110">
    <property type="entry name" value="Ig-like_dom"/>
</dbReference>
<evidence type="ECO:0000313" key="16">
    <source>
        <dbReference type="RefSeq" id="XP_012883061.1"/>
    </source>
</evidence>
<dbReference type="InterPro" id="IPR013106">
    <property type="entry name" value="Ig_V-set"/>
</dbReference>
<dbReference type="PROSITE" id="PS50835">
    <property type="entry name" value="IG_LIKE"/>
    <property type="match status" value="3"/>
</dbReference>
<evidence type="ECO:0000256" key="1">
    <source>
        <dbReference type="ARBA" id="ARBA00004479"/>
    </source>
</evidence>
<organism evidence="15 16">
    <name type="scientific">Dipodomys ordii</name>
    <name type="common">Ord's kangaroo rat</name>
    <dbReference type="NCBI Taxonomy" id="10020"/>
    <lineage>
        <taxon>Eukaryota</taxon>
        <taxon>Metazoa</taxon>
        <taxon>Chordata</taxon>
        <taxon>Craniata</taxon>
        <taxon>Vertebrata</taxon>
        <taxon>Euteleostomi</taxon>
        <taxon>Mammalia</taxon>
        <taxon>Eutheria</taxon>
        <taxon>Euarchontoglires</taxon>
        <taxon>Glires</taxon>
        <taxon>Rodentia</taxon>
        <taxon>Castorimorpha</taxon>
        <taxon>Heteromyidae</taxon>
        <taxon>Dipodomyinae</taxon>
        <taxon>Dipodomys</taxon>
    </lineage>
</organism>
<keyword evidence="8" id="KW-1015">Disulfide bond</keyword>
<dbReference type="Pfam" id="PF07686">
    <property type="entry name" value="V-set"/>
    <property type="match status" value="1"/>
</dbReference>
<keyword evidence="9" id="KW-0325">Glycoprotein</keyword>
<gene>
    <name evidence="16" type="primary">LOC105994178</name>
</gene>
<dbReference type="FunFam" id="2.60.40.10:FF:000829">
    <property type="entry name" value="Sialic acid-binding Ig-like lectin 8"/>
    <property type="match status" value="1"/>
</dbReference>
<dbReference type="PANTHER" id="PTHR12035:SF125">
    <property type="entry name" value="SIALIC ACID-BINDING IG-LIKE LECTIN 5"/>
    <property type="match status" value="1"/>
</dbReference>
<name>A0A1S3G2N2_DIPOR</name>
<feature type="signal peptide" evidence="13">
    <location>
        <begin position="1"/>
        <end position="22"/>
    </location>
</feature>
<dbReference type="GO" id="GO:0033691">
    <property type="term" value="F:sialic acid binding"/>
    <property type="evidence" value="ECO:0007669"/>
    <property type="project" value="TreeGrafter"/>
</dbReference>
<evidence type="ECO:0000259" key="14">
    <source>
        <dbReference type="PROSITE" id="PS50835"/>
    </source>
</evidence>
<evidence type="ECO:0000256" key="2">
    <source>
        <dbReference type="ARBA" id="ARBA00022692"/>
    </source>
</evidence>
<dbReference type="OrthoDB" id="10039395at2759"/>
<evidence type="ECO:0000256" key="6">
    <source>
        <dbReference type="ARBA" id="ARBA00022989"/>
    </source>
</evidence>
<evidence type="ECO:0000256" key="12">
    <source>
        <dbReference type="SAM" id="Phobius"/>
    </source>
</evidence>
<evidence type="ECO:0000256" key="13">
    <source>
        <dbReference type="SAM" id="SignalP"/>
    </source>
</evidence>
<dbReference type="Gene3D" id="2.60.40.10">
    <property type="entry name" value="Immunoglobulins"/>
    <property type="match status" value="4"/>
</dbReference>
<dbReference type="GeneID" id="105994178"/>
<keyword evidence="15" id="KW-1185">Reference proteome</keyword>
<dbReference type="AlphaFoldDB" id="A0A1S3G2N2"/>
<keyword evidence="5" id="KW-0130">Cell adhesion</keyword>
<evidence type="ECO:0000256" key="4">
    <source>
        <dbReference type="ARBA" id="ARBA00022734"/>
    </source>
</evidence>
<comment type="subcellular location">
    <subcellularLocation>
        <location evidence="1">Membrane</location>
        <topology evidence="1">Single-pass type I membrane protein</topology>
    </subcellularLocation>
</comment>
<keyword evidence="3 13" id="KW-0732">Signal</keyword>
<feature type="chain" id="PRO_5010310051" evidence="13">
    <location>
        <begin position="23"/>
        <end position="518"/>
    </location>
</feature>
<dbReference type="GO" id="GO:0007155">
    <property type="term" value="P:cell adhesion"/>
    <property type="evidence" value="ECO:0007669"/>
    <property type="project" value="UniProtKB-KW"/>
</dbReference>
<feature type="domain" description="Ig-like" evidence="14">
    <location>
        <begin position="363"/>
        <end position="460"/>
    </location>
</feature>
<dbReference type="GO" id="GO:0030246">
    <property type="term" value="F:carbohydrate binding"/>
    <property type="evidence" value="ECO:0007669"/>
    <property type="project" value="UniProtKB-KW"/>
</dbReference>
<keyword evidence="4" id="KW-0430">Lectin</keyword>
<reference evidence="16" key="1">
    <citation type="submission" date="2025-08" db="UniProtKB">
        <authorList>
            <consortium name="RefSeq"/>
        </authorList>
    </citation>
    <scope>IDENTIFICATION</scope>
    <source>
        <tissue evidence="16">Kidney</tissue>
    </source>
</reference>
<feature type="domain" description="Ig-like" evidence="14">
    <location>
        <begin position="152"/>
        <end position="238"/>
    </location>
</feature>
<dbReference type="GO" id="GO:0005886">
    <property type="term" value="C:plasma membrane"/>
    <property type="evidence" value="ECO:0007669"/>
    <property type="project" value="TreeGrafter"/>
</dbReference>
<evidence type="ECO:0000256" key="3">
    <source>
        <dbReference type="ARBA" id="ARBA00022729"/>
    </source>
</evidence>
<dbReference type="SUPFAM" id="SSF48726">
    <property type="entry name" value="Immunoglobulin"/>
    <property type="match status" value="4"/>
</dbReference>
<comment type="similarity">
    <text evidence="11">Belongs to the immunoglobulin superfamily. SIGLEC (sialic acid binding Ig-like lectin) family.</text>
</comment>
<sequence length="518" mass="56661">MQHLNTQLCLSLLLLSLGGSQAQKPGYKVQVQSQVKVQEGLSVLVPCSFSYPSKGAGPDSSPTHGYWFTEGTNTVTGEPVASTNPARPTQAWTQGRFQLLGDPHRNNCTLSIRDARKEDQRTYFFRVEKGEKLKYNFHGDKFRLEVAARTQPHIFIPETLEPGQAVTIICMVPCISQQCVAPSISWSGPALSSTESRPQTSFLSAISLTPRLRDHGTQLTCRVNFRAGNTVENSVRLSVACAPRDLVITILRDNAQGGRSRGRAGPALEKWKAQESKGNMTCMDVLKGQFLRLLCTAAGRPPPTLTWVLGNRVLLRSNATHPGALMLDLPGVKIRDAGRYTCHGENRLGSLHRSLDLSVQYPPEALTVTASQGNSTELEIHRNGSSLHVLQGQSLRLVCVTRSHPPATLSWARGSQILSAPWPAEPGVLELPVVEAEHEGEFTCQVQNPLGDLHISLSLSVHYESCFSTALFMAAGLSISAKAVLYLCLIVVVIMKKLRKSTSDRDIQQASFRVQHCS</sequence>
<dbReference type="RefSeq" id="XP_012883061.1">
    <property type="nucleotide sequence ID" value="XM_013027607.1"/>
</dbReference>
<keyword evidence="10" id="KW-0393">Immunoglobulin domain</keyword>
<evidence type="ECO:0000256" key="10">
    <source>
        <dbReference type="ARBA" id="ARBA00023319"/>
    </source>
</evidence>
<keyword evidence="2 12" id="KW-0812">Transmembrane</keyword>
<feature type="transmembrane region" description="Helical" evidence="12">
    <location>
        <begin position="470"/>
        <end position="495"/>
    </location>
</feature>
<evidence type="ECO:0000313" key="15">
    <source>
        <dbReference type="Proteomes" id="UP000081671"/>
    </source>
</evidence>
<dbReference type="Proteomes" id="UP000081671">
    <property type="component" value="Unplaced"/>
</dbReference>
<feature type="domain" description="Ig-like" evidence="14">
    <location>
        <begin position="266"/>
        <end position="358"/>
    </location>
</feature>
<keyword evidence="6 12" id="KW-1133">Transmembrane helix</keyword>
<evidence type="ECO:0000256" key="7">
    <source>
        <dbReference type="ARBA" id="ARBA00023136"/>
    </source>
</evidence>
<dbReference type="FunCoup" id="A0A1S3G2N2">
    <property type="interactions" value="508"/>
</dbReference>
<dbReference type="GO" id="GO:0031348">
    <property type="term" value="P:negative regulation of defense response"/>
    <property type="evidence" value="ECO:0007669"/>
    <property type="project" value="UniProtKB-ARBA"/>
</dbReference>
<evidence type="ECO:0000256" key="9">
    <source>
        <dbReference type="ARBA" id="ARBA00023180"/>
    </source>
</evidence>
<dbReference type="PANTHER" id="PTHR12035">
    <property type="entry name" value="SIALIC ACID BINDING IMMUNOGLOBULIN-LIKE LECTIN"/>
    <property type="match status" value="1"/>
</dbReference>
<dbReference type="SMART" id="SM00408">
    <property type="entry name" value="IGc2"/>
    <property type="match status" value="2"/>
</dbReference>
<dbReference type="InterPro" id="IPR003598">
    <property type="entry name" value="Ig_sub2"/>
</dbReference>
<keyword evidence="7 12" id="KW-0472">Membrane</keyword>
<evidence type="ECO:0000256" key="5">
    <source>
        <dbReference type="ARBA" id="ARBA00022889"/>
    </source>
</evidence>
<evidence type="ECO:0000256" key="8">
    <source>
        <dbReference type="ARBA" id="ARBA00023157"/>
    </source>
</evidence>
<dbReference type="Pfam" id="PF13927">
    <property type="entry name" value="Ig_3"/>
    <property type="match status" value="2"/>
</dbReference>
<dbReference type="KEGG" id="dord:105994178"/>
<proteinExistence type="inferred from homology"/>
<dbReference type="InterPro" id="IPR013783">
    <property type="entry name" value="Ig-like_fold"/>
</dbReference>
<dbReference type="InterPro" id="IPR051036">
    <property type="entry name" value="SIGLEC"/>
</dbReference>
<dbReference type="InParanoid" id="A0A1S3G2N2"/>
<dbReference type="InterPro" id="IPR003599">
    <property type="entry name" value="Ig_sub"/>
</dbReference>
<dbReference type="SMART" id="SM00409">
    <property type="entry name" value="IG"/>
    <property type="match status" value="4"/>
</dbReference>
<accession>A0A1S3G2N2</accession>
<protein>
    <submittedName>
        <fullName evidence="16">Sialic acid-binding Ig-like lectin 10</fullName>
    </submittedName>
</protein>
<evidence type="ECO:0000256" key="11">
    <source>
        <dbReference type="ARBA" id="ARBA00038361"/>
    </source>
</evidence>